<dbReference type="SUPFAM" id="SSF47413">
    <property type="entry name" value="lambda repressor-like DNA-binding domains"/>
    <property type="match status" value="1"/>
</dbReference>
<dbReference type="EMBL" id="CP022198">
    <property type="protein sequence ID" value="AXA66278.1"/>
    <property type="molecule type" value="Genomic_DNA"/>
</dbReference>
<evidence type="ECO:0000256" key="1">
    <source>
        <dbReference type="ARBA" id="ARBA00023125"/>
    </source>
</evidence>
<protein>
    <submittedName>
        <fullName evidence="3">Transcriptional regulator</fullName>
    </submittedName>
</protein>
<proteinExistence type="predicted"/>
<dbReference type="InterPro" id="IPR010982">
    <property type="entry name" value="Lambda_DNA-bd_dom_sf"/>
</dbReference>
<gene>
    <name evidence="3" type="ORF">CE139_10715</name>
    <name evidence="4" type="ORF">CE139_20150</name>
</gene>
<dbReference type="PANTHER" id="PTHR46797:SF1">
    <property type="entry name" value="METHYLPHOSPHONATE SYNTHASE"/>
    <property type="match status" value="1"/>
</dbReference>
<evidence type="ECO:0000259" key="2">
    <source>
        <dbReference type="PROSITE" id="PS50943"/>
    </source>
</evidence>
<dbReference type="GO" id="GO:0005829">
    <property type="term" value="C:cytosol"/>
    <property type="evidence" value="ECO:0007669"/>
    <property type="project" value="TreeGrafter"/>
</dbReference>
<keyword evidence="1" id="KW-0238">DNA-binding</keyword>
<reference evidence="3 5" key="1">
    <citation type="submission" date="2017-06" db="EMBL/GenBank/DDBJ databases">
        <title>Evolution towards high GC content and high-temperature stress adaptation in endophytic Pseudomonas oryzihabitans impacted its plant-growth promoting traits.</title>
        <authorList>
            <person name="Nascimento F.X."/>
        </authorList>
    </citation>
    <scope>NUCLEOTIDE SEQUENCE [LARGE SCALE GENOMIC DNA]</scope>
    <source>
        <strain evidence="3 5">MS8</strain>
    </source>
</reference>
<name>A0A2Z5A636_9PSED</name>
<feature type="domain" description="HTH cro/C1-type" evidence="2">
    <location>
        <begin position="17"/>
        <end position="71"/>
    </location>
</feature>
<dbReference type="InterPro" id="IPR050807">
    <property type="entry name" value="TransReg_Diox_bact_type"/>
</dbReference>
<dbReference type="PANTHER" id="PTHR46797">
    <property type="entry name" value="HTH-TYPE TRANSCRIPTIONAL REGULATOR"/>
    <property type="match status" value="1"/>
</dbReference>
<dbReference type="InterPro" id="IPR001387">
    <property type="entry name" value="Cro/C1-type_HTH"/>
</dbReference>
<evidence type="ECO:0000313" key="3">
    <source>
        <dbReference type="EMBL" id="AXA66278.1"/>
    </source>
</evidence>
<dbReference type="PROSITE" id="PS50943">
    <property type="entry name" value="HTH_CROC1"/>
    <property type="match status" value="1"/>
</dbReference>
<dbReference type="CDD" id="cd00093">
    <property type="entry name" value="HTH_XRE"/>
    <property type="match status" value="1"/>
</dbReference>
<evidence type="ECO:0000313" key="5">
    <source>
        <dbReference type="Proteomes" id="UP000250579"/>
    </source>
</evidence>
<sequence>MAEYDTAALAGLVGRAIARQRIRCGFTQEQIAERLGIGNEAVSRIERGLVMPNIERLLSLAEVFGCEAADLLTEASARPQDQARHLETRLATLSAEDRQLVMELLESLIQRLGRG</sequence>
<accession>A0A2Z5A636</accession>
<dbReference type="Proteomes" id="UP000250579">
    <property type="component" value="Chromosome"/>
</dbReference>
<dbReference type="EMBL" id="CP022198">
    <property type="protein sequence ID" value="AXA68015.1"/>
    <property type="molecule type" value="Genomic_DNA"/>
</dbReference>
<dbReference type="Gene3D" id="1.10.260.40">
    <property type="entry name" value="lambda repressor-like DNA-binding domains"/>
    <property type="match status" value="1"/>
</dbReference>
<organism evidence="3 5">
    <name type="scientific">Pseudomonas oryzihabitans</name>
    <dbReference type="NCBI Taxonomy" id="47885"/>
    <lineage>
        <taxon>Bacteria</taxon>
        <taxon>Pseudomonadati</taxon>
        <taxon>Pseudomonadota</taxon>
        <taxon>Gammaproteobacteria</taxon>
        <taxon>Pseudomonadales</taxon>
        <taxon>Pseudomonadaceae</taxon>
        <taxon>Pseudomonas</taxon>
    </lineage>
</organism>
<evidence type="ECO:0000313" key="4">
    <source>
        <dbReference type="EMBL" id="AXA68015.1"/>
    </source>
</evidence>
<dbReference type="SMART" id="SM00530">
    <property type="entry name" value="HTH_XRE"/>
    <property type="match status" value="1"/>
</dbReference>
<dbReference type="RefSeq" id="WP_007159148.1">
    <property type="nucleotide sequence ID" value="NZ_CP022198.1"/>
</dbReference>
<dbReference type="GO" id="GO:0003677">
    <property type="term" value="F:DNA binding"/>
    <property type="evidence" value="ECO:0007669"/>
    <property type="project" value="UniProtKB-KW"/>
</dbReference>
<dbReference type="AlphaFoldDB" id="A0A2Z5A636"/>
<dbReference type="Pfam" id="PF01381">
    <property type="entry name" value="HTH_3"/>
    <property type="match status" value="1"/>
</dbReference>
<dbReference type="GO" id="GO:0003700">
    <property type="term" value="F:DNA-binding transcription factor activity"/>
    <property type="evidence" value="ECO:0007669"/>
    <property type="project" value="TreeGrafter"/>
</dbReference>